<dbReference type="Proteomes" id="UP001249851">
    <property type="component" value="Unassembled WGS sequence"/>
</dbReference>
<evidence type="ECO:0000313" key="13">
    <source>
        <dbReference type="Proteomes" id="UP001249851"/>
    </source>
</evidence>
<feature type="region of interest" description="Disordered" evidence="10">
    <location>
        <begin position="65"/>
        <end position="87"/>
    </location>
</feature>
<evidence type="ECO:0000256" key="3">
    <source>
        <dbReference type="ARBA" id="ARBA00012291"/>
    </source>
</evidence>
<dbReference type="EMBL" id="JARQWQ010000046">
    <property type="protein sequence ID" value="KAK2558149.1"/>
    <property type="molecule type" value="Genomic_DNA"/>
</dbReference>
<dbReference type="SUPFAM" id="SSF52317">
    <property type="entry name" value="Class I glutamine amidotransferase-like"/>
    <property type="match status" value="1"/>
</dbReference>
<evidence type="ECO:0000256" key="9">
    <source>
        <dbReference type="ARBA" id="ARBA00047781"/>
    </source>
</evidence>
<dbReference type="CDD" id="cd01746">
    <property type="entry name" value="GATase1_CTP_Synthase"/>
    <property type="match status" value="1"/>
</dbReference>
<dbReference type="InterPro" id="IPR033828">
    <property type="entry name" value="GATase1_CTP_Synthase"/>
</dbReference>
<dbReference type="GO" id="GO:0006241">
    <property type="term" value="P:CTP biosynthetic process"/>
    <property type="evidence" value="ECO:0007669"/>
    <property type="project" value="InterPro"/>
</dbReference>
<evidence type="ECO:0000256" key="6">
    <source>
        <dbReference type="ARBA" id="ARBA00022840"/>
    </source>
</evidence>
<evidence type="ECO:0000256" key="1">
    <source>
        <dbReference type="ARBA" id="ARBA00005171"/>
    </source>
</evidence>
<evidence type="ECO:0000313" key="12">
    <source>
        <dbReference type="EMBL" id="KAK2558149.1"/>
    </source>
</evidence>
<dbReference type="Pfam" id="PF00117">
    <property type="entry name" value="GATase"/>
    <property type="match status" value="1"/>
</dbReference>
<dbReference type="GO" id="GO:0097268">
    <property type="term" value="C:cytoophidium"/>
    <property type="evidence" value="ECO:0007669"/>
    <property type="project" value="TreeGrafter"/>
</dbReference>
<dbReference type="PANTHER" id="PTHR11550">
    <property type="entry name" value="CTP SYNTHASE"/>
    <property type="match status" value="1"/>
</dbReference>
<evidence type="ECO:0000256" key="10">
    <source>
        <dbReference type="SAM" id="MobiDB-lite"/>
    </source>
</evidence>
<keyword evidence="5" id="KW-0547">Nucleotide-binding</keyword>
<keyword evidence="7" id="KW-0315">Glutamine amidotransferase</keyword>
<evidence type="ECO:0000256" key="4">
    <source>
        <dbReference type="ARBA" id="ARBA00022598"/>
    </source>
</evidence>
<accession>A0AAD9QBA1</accession>
<name>A0AAD9QBA1_ACRCE</name>
<gene>
    <name evidence="12" type="ORF">P5673_019732</name>
</gene>
<dbReference type="PANTHER" id="PTHR11550:SF0">
    <property type="entry name" value="CTP SYNTHASE-RELATED"/>
    <property type="match status" value="1"/>
</dbReference>
<dbReference type="GO" id="GO:0003883">
    <property type="term" value="F:CTP synthase activity"/>
    <property type="evidence" value="ECO:0007669"/>
    <property type="project" value="UniProtKB-EC"/>
</dbReference>
<reference evidence="12" key="2">
    <citation type="journal article" date="2023" name="Science">
        <title>Genomic signatures of disease resistance in endangered staghorn corals.</title>
        <authorList>
            <person name="Vollmer S.V."/>
            <person name="Selwyn J.D."/>
            <person name="Despard B.A."/>
            <person name="Roesel C.L."/>
        </authorList>
    </citation>
    <scope>NUCLEOTIDE SEQUENCE</scope>
    <source>
        <strain evidence="12">K2</strain>
    </source>
</reference>
<reference evidence="12" key="1">
    <citation type="journal article" date="2023" name="G3 (Bethesda)">
        <title>Whole genome assembly and annotation of the endangered Caribbean coral Acropora cervicornis.</title>
        <authorList>
            <person name="Selwyn J.D."/>
            <person name="Vollmer S.V."/>
        </authorList>
    </citation>
    <scope>NUCLEOTIDE SEQUENCE</scope>
    <source>
        <strain evidence="12">K2</strain>
    </source>
</reference>
<dbReference type="AlphaFoldDB" id="A0AAD9QBA1"/>
<dbReference type="GO" id="GO:0042802">
    <property type="term" value="F:identical protein binding"/>
    <property type="evidence" value="ECO:0007669"/>
    <property type="project" value="TreeGrafter"/>
</dbReference>
<proteinExistence type="inferred from homology"/>
<organism evidence="12 13">
    <name type="scientific">Acropora cervicornis</name>
    <name type="common">Staghorn coral</name>
    <dbReference type="NCBI Taxonomy" id="6130"/>
    <lineage>
        <taxon>Eukaryota</taxon>
        <taxon>Metazoa</taxon>
        <taxon>Cnidaria</taxon>
        <taxon>Anthozoa</taxon>
        <taxon>Hexacorallia</taxon>
        <taxon>Scleractinia</taxon>
        <taxon>Astrocoeniina</taxon>
        <taxon>Acroporidae</taxon>
        <taxon>Acropora</taxon>
    </lineage>
</organism>
<protein>
    <recommendedName>
        <fullName evidence="3">CTP synthase (glutamine hydrolyzing)</fullName>
        <ecNumber evidence="3">6.3.4.2</ecNumber>
    </recommendedName>
</protein>
<keyword evidence="8" id="KW-0665">Pyrimidine biosynthesis</keyword>
<dbReference type="GO" id="GO:0005524">
    <property type="term" value="F:ATP binding"/>
    <property type="evidence" value="ECO:0007669"/>
    <property type="project" value="UniProtKB-KW"/>
</dbReference>
<evidence type="ECO:0000256" key="7">
    <source>
        <dbReference type="ARBA" id="ARBA00022962"/>
    </source>
</evidence>
<comment type="caution">
    <text evidence="12">The sequence shown here is derived from an EMBL/GenBank/DDBJ whole genome shotgun (WGS) entry which is preliminary data.</text>
</comment>
<evidence type="ECO:0000259" key="11">
    <source>
        <dbReference type="Pfam" id="PF00117"/>
    </source>
</evidence>
<dbReference type="EC" id="6.3.4.2" evidence="3"/>
<dbReference type="InterPro" id="IPR017926">
    <property type="entry name" value="GATASE"/>
</dbReference>
<dbReference type="InterPro" id="IPR029062">
    <property type="entry name" value="Class_I_gatase-like"/>
</dbReference>
<keyword evidence="4" id="KW-0436">Ligase</keyword>
<comment type="catalytic activity">
    <reaction evidence="9">
        <text>UTP + L-glutamine + ATP + H2O = CTP + L-glutamate + ADP + phosphate + 2 H(+)</text>
        <dbReference type="Rhea" id="RHEA:26426"/>
        <dbReference type="ChEBI" id="CHEBI:15377"/>
        <dbReference type="ChEBI" id="CHEBI:15378"/>
        <dbReference type="ChEBI" id="CHEBI:29985"/>
        <dbReference type="ChEBI" id="CHEBI:30616"/>
        <dbReference type="ChEBI" id="CHEBI:37563"/>
        <dbReference type="ChEBI" id="CHEBI:43474"/>
        <dbReference type="ChEBI" id="CHEBI:46398"/>
        <dbReference type="ChEBI" id="CHEBI:58359"/>
        <dbReference type="ChEBI" id="CHEBI:456216"/>
        <dbReference type="EC" id="6.3.4.2"/>
    </reaction>
</comment>
<evidence type="ECO:0000256" key="2">
    <source>
        <dbReference type="ARBA" id="ARBA00007533"/>
    </source>
</evidence>
<evidence type="ECO:0000256" key="8">
    <source>
        <dbReference type="ARBA" id="ARBA00022975"/>
    </source>
</evidence>
<sequence>MLKKKFQFDVPPWDIDLWVHVCYFGRGDMFVMSFSGILVPGGFGKRGAEGKIAAAEWGRKMKKPYLDANSTENEPDTSHPVVIEMPEHNPGQLGGTMRLGRRRTVFVEDCDSITRKLYKNAAFVEERHRHRYEVNLKYIKDFEQSGMQFVGRDVDGERMEIMEIKEHPYFVGVQYHPEYISRPVRPSPPYLGLILASIGKLPQFIARGCRLSPRCSISDDDEDDYEEELAKLVKLPEQ</sequence>
<dbReference type="InterPro" id="IPR004468">
    <property type="entry name" value="CTP_synthase"/>
</dbReference>
<dbReference type="GO" id="GO:0005737">
    <property type="term" value="C:cytoplasm"/>
    <property type="evidence" value="ECO:0007669"/>
    <property type="project" value="TreeGrafter"/>
</dbReference>
<dbReference type="GO" id="GO:0019856">
    <property type="term" value="P:pyrimidine nucleobase biosynthetic process"/>
    <property type="evidence" value="ECO:0007669"/>
    <property type="project" value="TreeGrafter"/>
</dbReference>
<comment type="similarity">
    <text evidence="2">Belongs to the CTP synthase family.</text>
</comment>
<feature type="domain" description="Glutamine amidotransferase" evidence="11">
    <location>
        <begin position="89"/>
        <end position="190"/>
    </location>
</feature>
<keyword evidence="6" id="KW-0067">ATP-binding</keyword>
<keyword evidence="13" id="KW-1185">Reference proteome</keyword>
<dbReference type="Gene3D" id="3.40.50.880">
    <property type="match status" value="2"/>
</dbReference>
<evidence type="ECO:0000256" key="5">
    <source>
        <dbReference type="ARBA" id="ARBA00022741"/>
    </source>
</evidence>
<comment type="pathway">
    <text evidence="1">Pyrimidine metabolism; CTP biosynthesis via de novo pathway; CTP from UDP: step 2/2.</text>
</comment>